<evidence type="ECO:0000256" key="1">
    <source>
        <dbReference type="ARBA" id="ARBA00004370"/>
    </source>
</evidence>
<name>A0A016T9X1_9BILA</name>
<feature type="transmembrane region" description="Helical" evidence="5">
    <location>
        <begin position="150"/>
        <end position="172"/>
    </location>
</feature>
<keyword evidence="4 5" id="KW-0472">Membrane</keyword>
<feature type="transmembrane region" description="Helical" evidence="5">
    <location>
        <begin position="12"/>
        <end position="34"/>
    </location>
</feature>
<evidence type="ECO:0008006" key="8">
    <source>
        <dbReference type="Google" id="ProtNLM"/>
    </source>
</evidence>
<dbReference type="PANTHER" id="PTHR23503">
    <property type="entry name" value="SOLUTE CARRIER FAMILY 2"/>
    <property type="match status" value="1"/>
</dbReference>
<reference evidence="7" key="1">
    <citation type="journal article" date="2015" name="Nat. Genet.">
        <title>The genome and transcriptome of the zoonotic hookworm Ancylostoma ceylanicum identify infection-specific gene families.</title>
        <authorList>
            <person name="Schwarz E.M."/>
            <person name="Hu Y."/>
            <person name="Antoshechkin I."/>
            <person name="Miller M.M."/>
            <person name="Sternberg P.W."/>
            <person name="Aroian R.V."/>
        </authorList>
    </citation>
    <scope>NUCLEOTIDE SEQUENCE</scope>
    <source>
        <strain evidence="7">HY135</strain>
    </source>
</reference>
<dbReference type="InterPro" id="IPR045263">
    <property type="entry name" value="GLUT"/>
</dbReference>
<evidence type="ECO:0000256" key="5">
    <source>
        <dbReference type="SAM" id="Phobius"/>
    </source>
</evidence>
<dbReference type="Pfam" id="PF00083">
    <property type="entry name" value="Sugar_tr"/>
    <property type="match status" value="1"/>
</dbReference>
<feature type="transmembrane region" description="Helical" evidence="5">
    <location>
        <begin position="402"/>
        <end position="423"/>
    </location>
</feature>
<dbReference type="InterPro" id="IPR005828">
    <property type="entry name" value="MFS_sugar_transport-like"/>
</dbReference>
<dbReference type="GO" id="GO:0015149">
    <property type="term" value="F:hexose transmembrane transporter activity"/>
    <property type="evidence" value="ECO:0007669"/>
    <property type="project" value="TreeGrafter"/>
</dbReference>
<feature type="transmembrane region" description="Helical" evidence="5">
    <location>
        <begin position="91"/>
        <end position="111"/>
    </location>
</feature>
<evidence type="ECO:0000256" key="3">
    <source>
        <dbReference type="ARBA" id="ARBA00022989"/>
    </source>
</evidence>
<keyword evidence="3 5" id="KW-1133">Transmembrane helix</keyword>
<feature type="transmembrane region" description="Helical" evidence="5">
    <location>
        <begin position="54"/>
        <end position="79"/>
    </location>
</feature>
<dbReference type="GO" id="GO:0016020">
    <property type="term" value="C:membrane"/>
    <property type="evidence" value="ECO:0007669"/>
    <property type="project" value="UniProtKB-SubCell"/>
</dbReference>
<keyword evidence="7" id="KW-1185">Reference proteome</keyword>
<comment type="subcellular location">
    <subcellularLocation>
        <location evidence="1">Membrane</location>
    </subcellularLocation>
</comment>
<gene>
    <name evidence="6" type="primary">Acey_s0122.g1062</name>
    <name evidence="6" type="ORF">Y032_0122g1062</name>
</gene>
<dbReference type="EMBL" id="JARK01001458">
    <property type="protein sequence ID" value="EYB99465.1"/>
    <property type="molecule type" value="Genomic_DNA"/>
</dbReference>
<dbReference type="PANTHER" id="PTHR23503:SF34">
    <property type="entry name" value="MAJOR FACILITATOR SUPERFAMILY (MFS) PROFILE DOMAIN-CONTAINING PROTEIN"/>
    <property type="match status" value="1"/>
</dbReference>
<comment type="caution">
    <text evidence="6">The sequence shown here is derived from an EMBL/GenBank/DDBJ whole genome shotgun (WGS) entry which is preliminary data.</text>
</comment>
<sequence length="475" mass="51995">MITLQFARTLFAFTFFGIFTDLQLALFSALPGPLTQLYNQTLFKHYGIVLSRTALSTVPTVVSISTAAGILFGIIWILPLIDSHGRKFVAVHLRCALGIASCALQAIAGWLESAELFILGQLLLGISIPIEMVVVAIFVTECAPDKHRGFASVALHVGHVVASLIICCLLYISTIGIHDSPKWLVTHGEKAKAASAVRFYHGTHENQDRVLASLCLETYLTTEKNMNIKAAWMDETIREAMKVIITIQLMFTLSPLPVERAYSVMSHTSLGLTVEQSLMLSWVSTLLLSPLAFLGTFAIDKFGRRPVVFVAAIILFLKTLMMFTAQLLVFLISTSWITTVMATANEFASDLVYCTGAGAVASLLVAELVPPAARVAVAQVLLLVPLVSTVPIMASFPVLNTLFAPAIYIPLLICQPFIVIYLIRNLPETKQRSVFDIVHNFEVEVRSRANTRLSERTPLLKSRAGSTRSAMSVNI</sequence>
<feature type="transmembrane region" description="Helical" evidence="5">
    <location>
        <begin position="117"/>
        <end position="138"/>
    </location>
</feature>
<dbReference type="Gene3D" id="1.20.1250.20">
    <property type="entry name" value="MFS general substrate transporter like domains"/>
    <property type="match status" value="1"/>
</dbReference>
<feature type="transmembrane region" description="Helical" evidence="5">
    <location>
        <begin position="306"/>
        <end position="331"/>
    </location>
</feature>
<dbReference type="Proteomes" id="UP000024635">
    <property type="component" value="Unassembled WGS sequence"/>
</dbReference>
<accession>A0A016T9X1</accession>
<evidence type="ECO:0000256" key="4">
    <source>
        <dbReference type="ARBA" id="ARBA00023136"/>
    </source>
</evidence>
<feature type="transmembrane region" description="Helical" evidence="5">
    <location>
        <begin position="279"/>
        <end position="299"/>
    </location>
</feature>
<feature type="transmembrane region" description="Helical" evidence="5">
    <location>
        <begin position="376"/>
        <end position="396"/>
    </location>
</feature>
<dbReference type="InterPro" id="IPR036259">
    <property type="entry name" value="MFS_trans_sf"/>
</dbReference>
<dbReference type="OrthoDB" id="6612291at2759"/>
<evidence type="ECO:0000313" key="6">
    <source>
        <dbReference type="EMBL" id="EYB99465.1"/>
    </source>
</evidence>
<keyword evidence="2 5" id="KW-0812">Transmembrane</keyword>
<dbReference type="SUPFAM" id="SSF103473">
    <property type="entry name" value="MFS general substrate transporter"/>
    <property type="match status" value="1"/>
</dbReference>
<feature type="transmembrane region" description="Helical" evidence="5">
    <location>
        <begin position="351"/>
        <end position="369"/>
    </location>
</feature>
<dbReference type="AlphaFoldDB" id="A0A016T9X1"/>
<organism evidence="6 7">
    <name type="scientific">Ancylostoma ceylanicum</name>
    <dbReference type="NCBI Taxonomy" id="53326"/>
    <lineage>
        <taxon>Eukaryota</taxon>
        <taxon>Metazoa</taxon>
        <taxon>Ecdysozoa</taxon>
        <taxon>Nematoda</taxon>
        <taxon>Chromadorea</taxon>
        <taxon>Rhabditida</taxon>
        <taxon>Rhabditina</taxon>
        <taxon>Rhabditomorpha</taxon>
        <taxon>Strongyloidea</taxon>
        <taxon>Ancylostomatidae</taxon>
        <taxon>Ancylostomatinae</taxon>
        <taxon>Ancylostoma</taxon>
    </lineage>
</organism>
<evidence type="ECO:0000256" key="2">
    <source>
        <dbReference type="ARBA" id="ARBA00022692"/>
    </source>
</evidence>
<protein>
    <recommendedName>
        <fullName evidence="8">Major facilitator superfamily (MFS) profile domain-containing protein</fullName>
    </recommendedName>
</protein>
<evidence type="ECO:0000313" key="7">
    <source>
        <dbReference type="Proteomes" id="UP000024635"/>
    </source>
</evidence>
<proteinExistence type="predicted"/>